<name>A0A816HP04_ADIRI</name>
<evidence type="ECO:0000313" key="1">
    <source>
        <dbReference type="EMBL" id="CAF1689281.1"/>
    </source>
</evidence>
<feature type="non-terminal residue" evidence="1">
    <location>
        <position position="1"/>
    </location>
</feature>
<reference evidence="1" key="1">
    <citation type="submission" date="2021-02" db="EMBL/GenBank/DDBJ databases">
        <authorList>
            <person name="Nowell W R."/>
        </authorList>
    </citation>
    <scope>NUCLEOTIDE SEQUENCE</scope>
</reference>
<keyword evidence="2" id="KW-1185">Reference proteome</keyword>
<accession>A0A816HP04</accession>
<dbReference type="EMBL" id="CAJNOR010019101">
    <property type="protein sequence ID" value="CAF1689281.1"/>
    <property type="molecule type" value="Genomic_DNA"/>
</dbReference>
<organism evidence="1 2">
    <name type="scientific">Adineta ricciae</name>
    <name type="common">Rotifer</name>
    <dbReference type="NCBI Taxonomy" id="249248"/>
    <lineage>
        <taxon>Eukaryota</taxon>
        <taxon>Metazoa</taxon>
        <taxon>Spiralia</taxon>
        <taxon>Gnathifera</taxon>
        <taxon>Rotifera</taxon>
        <taxon>Eurotatoria</taxon>
        <taxon>Bdelloidea</taxon>
        <taxon>Adinetida</taxon>
        <taxon>Adinetidae</taxon>
        <taxon>Adineta</taxon>
    </lineage>
</organism>
<dbReference type="AlphaFoldDB" id="A0A816HP04"/>
<evidence type="ECO:0000313" key="2">
    <source>
        <dbReference type="Proteomes" id="UP000663828"/>
    </source>
</evidence>
<sequence>NDQIRQRSVTIGNDTVTYNTDREQLLTALLETELRETIRDYLSRTRRSFPIHYVFNMTNNEQSRRRP</sequence>
<protein>
    <submittedName>
        <fullName evidence="1">Uncharacterized protein</fullName>
    </submittedName>
</protein>
<proteinExistence type="predicted"/>
<gene>
    <name evidence="1" type="ORF">XAT740_LOCUS63236</name>
</gene>
<comment type="caution">
    <text evidence="1">The sequence shown here is derived from an EMBL/GenBank/DDBJ whole genome shotgun (WGS) entry which is preliminary data.</text>
</comment>
<dbReference type="Proteomes" id="UP000663828">
    <property type="component" value="Unassembled WGS sequence"/>
</dbReference>